<gene>
    <name evidence="2" type="ORF">METZ01_LOCUS30092</name>
</gene>
<dbReference type="NCBIfam" id="TIGR04514">
    <property type="entry name" value="GWxTD_dom"/>
    <property type="match status" value="1"/>
</dbReference>
<reference evidence="2" key="1">
    <citation type="submission" date="2018-05" db="EMBL/GenBank/DDBJ databases">
        <authorList>
            <person name="Lanie J.A."/>
            <person name="Ng W.-L."/>
            <person name="Kazmierczak K.M."/>
            <person name="Andrzejewski T.M."/>
            <person name="Davidsen T.M."/>
            <person name="Wayne K.J."/>
            <person name="Tettelin H."/>
            <person name="Glass J.I."/>
            <person name="Rusch D."/>
            <person name="Podicherti R."/>
            <person name="Tsui H.-C.T."/>
            <person name="Winkler M.E."/>
        </authorList>
    </citation>
    <scope>NUCLEOTIDE SEQUENCE</scope>
</reference>
<dbReference type="AlphaFoldDB" id="A0A381QE32"/>
<sequence length="412" mass="47390">MIALFCSAGLADQTRAGNRRKKAQGNVERFVLAPFSHAVHMDSIKIITFIEIPFFALQFIKTGDQFTASYEASIALQDKKGREIGHNIWTDSITVTSYTEATSIVKNRKHFTSFIVPKGQFELLGELQDADTRKRGTQKQKLDFRKLNDNPSLINPTFLLSLAGEWGFEKDLIPTRGHRVREIGAGVHLLISGFVETKPYEIKVQIADLKKTELHIDTLSGDGQNGYFSQSIFITSEQLEGLKNDISIKLEQEGRTAKREITFSTYKPGVSNFVDDLDRAMKQMKYILTNEERKHLKGKSRKEKKQLFYDLWKDRDPTPKTEYNELMEEYYGRVWYANENFDAWAPGWETDMGMIYILFGPPDEIQRSNPTASNPAMYQVWHYYRLSKQFVFKDQNGFGDYRLDSPFIGAGF</sequence>
<proteinExistence type="predicted"/>
<organism evidence="2">
    <name type="scientific">marine metagenome</name>
    <dbReference type="NCBI Taxonomy" id="408172"/>
    <lineage>
        <taxon>unclassified sequences</taxon>
        <taxon>metagenomes</taxon>
        <taxon>ecological metagenomes</taxon>
    </lineage>
</organism>
<evidence type="ECO:0000313" key="2">
    <source>
        <dbReference type="EMBL" id="SUZ77238.1"/>
    </source>
</evidence>
<feature type="domain" description="GWxTD" evidence="1">
    <location>
        <begin position="276"/>
        <end position="392"/>
    </location>
</feature>
<dbReference type="Pfam" id="PF20094">
    <property type="entry name" value="GWxTD_dom"/>
    <property type="match status" value="1"/>
</dbReference>
<dbReference type="InterPro" id="IPR030959">
    <property type="entry name" value="GWxTD_dom"/>
</dbReference>
<accession>A0A381QE32</accession>
<name>A0A381QE32_9ZZZZ</name>
<dbReference type="EMBL" id="UINC01001309">
    <property type="protein sequence ID" value="SUZ77238.1"/>
    <property type="molecule type" value="Genomic_DNA"/>
</dbReference>
<protein>
    <recommendedName>
        <fullName evidence="1">GWxTD domain-containing protein</fullName>
    </recommendedName>
</protein>
<evidence type="ECO:0000259" key="1">
    <source>
        <dbReference type="Pfam" id="PF20094"/>
    </source>
</evidence>